<keyword evidence="2" id="KW-0489">Methyltransferase</keyword>
<accession>A0A146FDL7</accession>
<organism evidence="2 3">
    <name type="scientific">Aspergillus kawachii</name>
    <name type="common">White koji mold</name>
    <name type="synonym">Aspergillus awamori var. kawachi</name>
    <dbReference type="NCBI Taxonomy" id="1069201"/>
    <lineage>
        <taxon>Eukaryota</taxon>
        <taxon>Fungi</taxon>
        <taxon>Dikarya</taxon>
        <taxon>Ascomycota</taxon>
        <taxon>Pezizomycotina</taxon>
        <taxon>Eurotiomycetes</taxon>
        <taxon>Eurotiomycetidae</taxon>
        <taxon>Eurotiales</taxon>
        <taxon>Aspergillaceae</taxon>
        <taxon>Aspergillus</taxon>
        <taxon>Aspergillus subgen. Circumdati</taxon>
    </lineage>
</organism>
<keyword evidence="2" id="KW-0808">Transferase</keyword>
<sequence length="69" mass="7530">MSAGDLMGEVCGDTGAGLPNDERAKRGNLGTHGSFLPSTLRLPCRVQREHPFWLLYTLGMLVQNVDLTD</sequence>
<name>A0A146FDL7_ASPKA</name>
<evidence type="ECO:0000313" key="2">
    <source>
        <dbReference type="EMBL" id="GAT23712.1"/>
    </source>
</evidence>
<dbReference type="Proteomes" id="UP000075230">
    <property type="component" value="Unassembled WGS sequence"/>
</dbReference>
<gene>
    <name evidence="2" type="ORF">RIB2604_01708510</name>
</gene>
<dbReference type="AlphaFoldDB" id="A0A146FDL7"/>
<reference evidence="3" key="2">
    <citation type="submission" date="2016-02" db="EMBL/GenBank/DDBJ databases">
        <title>Genome sequencing of Aspergillus luchuensis NBRC 4314.</title>
        <authorList>
            <person name="Yamada O."/>
        </authorList>
    </citation>
    <scope>NUCLEOTIDE SEQUENCE [LARGE SCALE GENOMIC DNA]</scope>
    <source>
        <strain evidence="3">RIB 2604</strain>
    </source>
</reference>
<dbReference type="EMBL" id="BCWF01000017">
    <property type="protein sequence ID" value="GAT23712.1"/>
    <property type="molecule type" value="Genomic_DNA"/>
</dbReference>
<feature type="region of interest" description="Disordered" evidence="1">
    <location>
        <begin position="1"/>
        <end position="31"/>
    </location>
</feature>
<dbReference type="GO" id="GO:0008168">
    <property type="term" value="F:methyltransferase activity"/>
    <property type="evidence" value="ECO:0007669"/>
    <property type="project" value="UniProtKB-KW"/>
</dbReference>
<comment type="caution">
    <text evidence="2">The sequence shown here is derived from an EMBL/GenBank/DDBJ whole genome shotgun (WGS) entry which is preliminary data.</text>
</comment>
<evidence type="ECO:0000313" key="3">
    <source>
        <dbReference type="Proteomes" id="UP000075230"/>
    </source>
</evidence>
<protein>
    <submittedName>
        <fullName evidence="2">Methyltransferase family protein</fullName>
    </submittedName>
</protein>
<evidence type="ECO:0000256" key="1">
    <source>
        <dbReference type="SAM" id="MobiDB-lite"/>
    </source>
</evidence>
<reference evidence="2 3" key="1">
    <citation type="journal article" date="2016" name="DNA Res.">
        <title>Genome sequence of Aspergillus luchuensis NBRC 4314.</title>
        <authorList>
            <person name="Yamada O."/>
            <person name="Machida M."/>
            <person name="Hosoyama A."/>
            <person name="Goto M."/>
            <person name="Takahashi T."/>
            <person name="Futagami T."/>
            <person name="Yamagata Y."/>
            <person name="Takeuchi M."/>
            <person name="Kobayashi T."/>
            <person name="Koike H."/>
            <person name="Abe K."/>
            <person name="Asai K."/>
            <person name="Arita M."/>
            <person name="Fujita N."/>
            <person name="Fukuda K."/>
            <person name="Higa K."/>
            <person name="Horikawa H."/>
            <person name="Ishikawa T."/>
            <person name="Jinno K."/>
            <person name="Kato Y."/>
            <person name="Kirimura K."/>
            <person name="Mizutani O."/>
            <person name="Nakasone K."/>
            <person name="Sano M."/>
            <person name="Shiraishi Y."/>
            <person name="Tsukahara M."/>
            <person name="Gomi K."/>
        </authorList>
    </citation>
    <scope>NUCLEOTIDE SEQUENCE [LARGE SCALE GENOMIC DNA]</scope>
    <source>
        <strain evidence="2 3">RIB 2604</strain>
    </source>
</reference>
<proteinExistence type="predicted"/>
<dbReference type="GO" id="GO:0032259">
    <property type="term" value="P:methylation"/>
    <property type="evidence" value="ECO:0007669"/>
    <property type="project" value="UniProtKB-KW"/>
</dbReference>